<keyword evidence="2" id="KW-0472">Membrane</keyword>
<name>A0A9D4B0T9_9SAUR</name>
<gene>
    <name evidence="3" type="ORF">KIL84_020669</name>
</gene>
<evidence type="ECO:0000256" key="1">
    <source>
        <dbReference type="SAM" id="MobiDB-lite"/>
    </source>
</evidence>
<dbReference type="AlphaFoldDB" id="A0A9D4B0T9"/>
<dbReference type="GO" id="GO:0016020">
    <property type="term" value="C:membrane"/>
    <property type="evidence" value="ECO:0007669"/>
    <property type="project" value="InterPro"/>
</dbReference>
<keyword evidence="2" id="KW-0812">Transmembrane</keyword>
<dbReference type="Proteomes" id="UP000827986">
    <property type="component" value="Unassembled WGS sequence"/>
</dbReference>
<organism evidence="3 4">
    <name type="scientific">Mauremys mutica</name>
    <name type="common">yellowpond turtle</name>
    <dbReference type="NCBI Taxonomy" id="74926"/>
    <lineage>
        <taxon>Eukaryota</taxon>
        <taxon>Metazoa</taxon>
        <taxon>Chordata</taxon>
        <taxon>Craniata</taxon>
        <taxon>Vertebrata</taxon>
        <taxon>Euteleostomi</taxon>
        <taxon>Archelosauria</taxon>
        <taxon>Testudinata</taxon>
        <taxon>Testudines</taxon>
        <taxon>Cryptodira</taxon>
        <taxon>Durocryptodira</taxon>
        <taxon>Testudinoidea</taxon>
        <taxon>Geoemydidae</taxon>
        <taxon>Geoemydinae</taxon>
        <taxon>Mauremys</taxon>
    </lineage>
</organism>
<dbReference type="GO" id="GO:0005794">
    <property type="term" value="C:Golgi apparatus"/>
    <property type="evidence" value="ECO:0007669"/>
    <property type="project" value="TreeGrafter"/>
</dbReference>
<sequence length="94" mass="10110">MLDQLSGPSSVPPPLQTNARDPSSPEFPCHPGSDLLAALCATAPALPLQVMIREKNPDGYLSAAEIPLIKLYLVMSACFLAAATVWVYFLCQHK</sequence>
<keyword evidence="2" id="KW-1133">Transmembrane helix</keyword>
<reference evidence="3" key="1">
    <citation type="submission" date="2021-09" db="EMBL/GenBank/DDBJ databases">
        <title>The genome of Mauremys mutica provides insights into the evolution of semi-aquatic lifestyle.</title>
        <authorList>
            <person name="Gong S."/>
            <person name="Gao Y."/>
        </authorList>
    </citation>
    <scope>NUCLEOTIDE SEQUENCE</scope>
    <source>
        <strain evidence="3">MM-2020</strain>
        <tissue evidence="3">Muscle</tissue>
    </source>
</reference>
<dbReference type="PANTHER" id="PTHR21229:SF11">
    <property type="entry name" value="PROTEIN GPR108"/>
    <property type="match status" value="1"/>
</dbReference>
<accession>A0A9D4B0T9</accession>
<feature type="region of interest" description="Disordered" evidence="1">
    <location>
        <begin position="1"/>
        <end position="30"/>
    </location>
</feature>
<evidence type="ECO:0000313" key="4">
    <source>
        <dbReference type="Proteomes" id="UP000827986"/>
    </source>
</evidence>
<feature type="transmembrane region" description="Helical" evidence="2">
    <location>
        <begin position="71"/>
        <end position="91"/>
    </location>
</feature>
<evidence type="ECO:0000256" key="2">
    <source>
        <dbReference type="SAM" id="Phobius"/>
    </source>
</evidence>
<dbReference type="EMBL" id="JAHDVG010000475">
    <property type="protein sequence ID" value="KAH1175935.1"/>
    <property type="molecule type" value="Genomic_DNA"/>
</dbReference>
<dbReference type="PANTHER" id="PTHR21229">
    <property type="entry name" value="LUNG SEVEN TRANSMEMBRANE RECEPTOR"/>
    <property type="match status" value="1"/>
</dbReference>
<evidence type="ECO:0000313" key="3">
    <source>
        <dbReference type="EMBL" id="KAH1175935.1"/>
    </source>
</evidence>
<keyword evidence="4" id="KW-1185">Reference proteome</keyword>
<dbReference type="InterPro" id="IPR009637">
    <property type="entry name" value="GPR107/GPR108-like"/>
</dbReference>
<comment type="caution">
    <text evidence="3">The sequence shown here is derived from an EMBL/GenBank/DDBJ whole genome shotgun (WGS) entry which is preliminary data.</text>
</comment>
<proteinExistence type="predicted"/>
<protein>
    <submittedName>
        <fullName evidence="3">Uncharacterized protein</fullName>
    </submittedName>
</protein>